<dbReference type="Proteomes" id="UP000076830">
    <property type="component" value="Chromosome"/>
</dbReference>
<dbReference type="InterPro" id="IPR052025">
    <property type="entry name" value="Xyloglucanase_GH74"/>
</dbReference>
<evidence type="ECO:0000256" key="1">
    <source>
        <dbReference type="SAM" id="SignalP"/>
    </source>
</evidence>
<dbReference type="Gene3D" id="2.130.10.10">
    <property type="entry name" value="YVTN repeat-like/Quinoprotein amine dehydrogenase"/>
    <property type="match status" value="3"/>
</dbReference>
<dbReference type="KEGG" id="dko:I596_3150"/>
<sequence length="682" mass="74259">MGRVLKILAVWAVACWLAGAQAASWRQVPVPGAQVSDLVVLRDGLLYAGTNNGVYRSSDAGNTWAPTQGASPSKAFLRLHVVDQDPQKLVAYTHDGTRPGWFAIEVSRDGGATWQVAQTPWFHTENGSFASHPASPGVILFFNLSIVLRSEDGGMTWSDLSSNQSKRDIFAVSDQPARYVATTPSRGRLLESSDGGVSWTNLEMQPRIPDGDYLSFEQDPLQPSVLYFASYRYGSQEAASGKIDTRTGVVTSFVDVCGCSHIRVVADPHRAGRLVALSVAFDPESSAISGRPLRESLDGGVTWGDMGGLTRKLEDDYRWYFDPWQQGRVYLPTAGAGIYRSDNDGRTFSARYSGMKAGIVTDLSVDPTSPSDLLVVRQLLPMLHSSDGGDSFSLVRTDFYSDVPVSYEDRSRIARAWTDPSVLIGFDRNAFYRSQNGGRSWAILPSNFPFSEVWVNAIQFVGAGSSKIVALTERNEIGNQVYWSADGGEHWTATDLGGWVFVNRLGSGGDDAGPIYARRENYSPSSATLWKADIFGGAFRFAPAPLPGDMFRWIMSPPDPSNTSRVLFFSKDESTTERPNQVWETRDAGGTWSLLGSTNLSGGLPVVDACDGRTIWETAGGRVSRDSGRFFRPDVRIGQPFAGGFQALCFEGKSHLFSAANGGIAIREPEAADTLLKEGHDP</sequence>
<dbReference type="InterPro" id="IPR015943">
    <property type="entry name" value="WD40/YVTN_repeat-like_dom_sf"/>
</dbReference>
<dbReference type="CDD" id="cd15482">
    <property type="entry name" value="Sialidase_non-viral"/>
    <property type="match status" value="1"/>
</dbReference>
<dbReference type="EMBL" id="CP015249">
    <property type="protein sequence ID" value="ANB19140.1"/>
    <property type="molecule type" value="Genomic_DNA"/>
</dbReference>
<dbReference type="STRING" id="1300342.I596_3150"/>
<evidence type="ECO:0000313" key="3">
    <source>
        <dbReference type="Proteomes" id="UP000076830"/>
    </source>
</evidence>
<keyword evidence="2" id="KW-0378">Hydrolase</keyword>
<accession>A0A160DXP1</accession>
<dbReference type="GO" id="GO:0010411">
    <property type="term" value="P:xyloglucan metabolic process"/>
    <property type="evidence" value="ECO:0007669"/>
    <property type="project" value="TreeGrafter"/>
</dbReference>
<evidence type="ECO:0000313" key="2">
    <source>
        <dbReference type="EMBL" id="ANB19140.1"/>
    </source>
</evidence>
<dbReference type="SUPFAM" id="SSF50939">
    <property type="entry name" value="Sialidases"/>
    <property type="match status" value="1"/>
</dbReference>
<dbReference type="AlphaFoldDB" id="A0A160DXP1"/>
<dbReference type="PANTHER" id="PTHR43739">
    <property type="entry name" value="XYLOGLUCANASE (EUROFUNG)"/>
    <property type="match status" value="1"/>
</dbReference>
<dbReference type="RefSeq" id="WP_150132186.1">
    <property type="nucleotide sequence ID" value="NZ_CP015249.1"/>
</dbReference>
<dbReference type="GO" id="GO:0016787">
    <property type="term" value="F:hydrolase activity"/>
    <property type="evidence" value="ECO:0007669"/>
    <property type="project" value="UniProtKB-KW"/>
</dbReference>
<name>A0A160DXP1_9GAMM</name>
<protein>
    <submittedName>
        <fullName evidence="2">Glycosyl hydrolase, BNR repeat-containing protein</fullName>
    </submittedName>
</protein>
<gene>
    <name evidence="2" type="ORF">I596_3150</name>
</gene>
<organism evidence="2 3">
    <name type="scientific">Dokdonella koreensis DS-123</name>
    <dbReference type="NCBI Taxonomy" id="1300342"/>
    <lineage>
        <taxon>Bacteria</taxon>
        <taxon>Pseudomonadati</taxon>
        <taxon>Pseudomonadota</taxon>
        <taxon>Gammaproteobacteria</taxon>
        <taxon>Lysobacterales</taxon>
        <taxon>Rhodanobacteraceae</taxon>
        <taxon>Dokdonella</taxon>
    </lineage>
</organism>
<feature type="chain" id="PRO_5007813959" evidence="1">
    <location>
        <begin position="23"/>
        <end position="682"/>
    </location>
</feature>
<keyword evidence="3" id="KW-1185">Reference proteome</keyword>
<reference evidence="2 3" key="1">
    <citation type="submission" date="2016-04" db="EMBL/GenBank/DDBJ databases">
        <title>Complete genome sequence of Dokdonella koreensis DS-123T.</title>
        <authorList>
            <person name="Kim J.F."/>
            <person name="Lee H."/>
            <person name="Kwak M.-J."/>
        </authorList>
    </citation>
    <scope>NUCLEOTIDE SEQUENCE [LARGE SCALE GENOMIC DNA]</scope>
    <source>
        <strain evidence="2 3">DS-123</strain>
    </source>
</reference>
<dbReference type="PANTHER" id="PTHR43739:SF5">
    <property type="entry name" value="EXO-ALPHA-SIALIDASE"/>
    <property type="match status" value="1"/>
</dbReference>
<dbReference type="InterPro" id="IPR036278">
    <property type="entry name" value="Sialidase_sf"/>
</dbReference>
<proteinExistence type="predicted"/>
<feature type="signal peptide" evidence="1">
    <location>
        <begin position="1"/>
        <end position="22"/>
    </location>
</feature>
<keyword evidence="1" id="KW-0732">Signal</keyword>
<dbReference type="SUPFAM" id="SSF110296">
    <property type="entry name" value="Oligoxyloglucan reducing end-specific cellobiohydrolase"/>
    <property type="match status" value="1"/>
</dbReference>
<dbReference type="OrthoDB" id="5711096at2"/>